<dbReference type="CDD" id="cd02393">
    <property type="entry name" value="KH-I_PNPase"/>
    <property type="match status" value="1"/>
</dbReference>
<dbReference type="InterPro" id="IPR036456">
    <property type="entry name" value="PNPase_PH_RNA-bd_sf"/>
</dbReference>
<dbReference type="InterPro" id="IPR001247">
    <property type="entry name" value="ExoRNase_PH_dom1"/>
</dbReference>
<dbReference type="Pfam" id="PF03726">
    <property type="entry name" value="PNPase"/>
    <property type="match status" value="1"/>
</dbReference>
<dbReference type="InterPro" id="IPR012340">
    <property type="entry name" value="NA-bd_OB-fold"/>
</dbReference>
<keyword evidence="4 9" id="KW-0808">Transferase</keyword>
<dbReference type="Pfam" id="PF01138">
    <property type="entry name" value="RNase_PH"/>
    <property type="match status" value="2"/>
</dbReference>
<dbReference type="Gene3D" id="3.30.1370.10">
    <property type="entry name" value="K Homology domain, type 1"/>
    <property type="match status" value="1"/>
</dbReference>
<evidence type="ECO:0000313" key="12">
    <source>
        <dbReference type="Proteomes" id="UP000178724"/>
    </source>
</evidence>
<dbReference type="CDD" id="cd04472">
    <property type="entry name" value="S1_PNPase"/>
    <property type="match status" value="1"/>
</dbReference>
<dbReference type="Pfam" id="PF00013">
    <property type="entry name" value="KH_1"/>
    <property type="match status" value="1"/>
</dbReference>
<evidence type="ECO:0000256" key="8">
    <source>
        <dbReference type="ARBA" id="ARBA00022884"/>
    </source>
</evidence>
<dbReference type="InterPro" id="IPR004088">
    <property type="entry name" value="KH_dom_type_1"/>
</dbReference>
<dbReference type="NCBIfam" id="TIGR03591">
    <property type="entry name" value="polynuc_phos"/>
    <property type="match status" value="1"/>
</dbReference>
<evidence type="ECO:0000256" key="3">
    <source>
        <dbReference type="ARBA" id="ARBA00022490"/>
    </source>
</evidence>
<dbReference type="InterPro" id="IPR015847">
    <property type="entry name" value="ExoRNase_PH_dom2"/>
</dbReference>
<comment type="similarity">
    <text evidence="2 9">Belongs to the polyribonucleotide nucleotidyltransferase family.</text>
</comment>
<dbReference type="Proteomes" id="UP000178724">
    <property type="component" value="Unassembled WGS sequence"/>
</dbReference>
<comment type="caution">
    <text evidence="11">The sequence shown here is derived from an EMBL/GenBank/DDBJ whole genome shotgun (WGS) entry which is preliminary data.</text>
</comment>
<dbReference type="SUPFAM" id="SSF55666">
    <property type="entry name" value="Ribonuclease PH domain 2-like"/>
    <property type="match status" value="2"/>
</dbReference>
<keyword evidence="5 9" id="KW-0548">Nucleotidyltransferase</keyword>
<comment type="catalytic activity">
    <reaction evidence="9">
        <text>RNA(n+1) + phosphate = RNA(n) + a ribonucleoside 5'-diphosphate</text>
        <dbReference type="Rhea" id="RHEA:22096"/>
        <dbReference type="Rhea" id="RHEA-COMP:14527"/>
        <dbReference type="Rhea" id="RHEA-COMP:17342"/>
        <dbReference type="ChEBI" id="CHEBI:43474"/>
        <dbReference type="ChEBI" id="CHEBI:57930"/>
        <dbReference type="ChEBI" id="CHEBI:140395"/>
        <dbReference type="EC" id="2.7.7.8"/>
    </reaction>
</comment>
<dbReference type="FunFam" id="3.30.230.70:FF:000002">
    <property type="entry name" value="Polyribonucleotide nucleotidyltransferase"/>
    <property type="match status" value="1"/>
</dbReference>
<accession>A0A1F4Q284</accession>
<dbReference type="GO" id="GO:0005829">
    <property type="term" value="C:cytosol"/>
    <property type="evidence" value="ECO:0007669"/>
    <property type="project" value="TreeGrafter"/>
</dbReference>
<dbReference type="AlphaFoldDB" id="A0A1F4Q284"/>
<gene>
    <name evidence="9" type="primary">pnp</name>
    <name evidence="11" type="ORF">A2625_07775</name>
</gene>
<keyword evidence="7 9" id="KW-0460">Magnesium</keyword>
<dbReference type="PROSITE" id="PS50084">
    <property type="entry name" value="KH_TYPE_1"/>
    <property type="match status" value="1"/>
</dbReference>
<evidence type="ECO:0000256" key="5">
    <source>
        <dbReference type="ARBA" id="ARBA00022695"/>
    </source>
</evidence>
<comment type="subcellular location">
    <subcellularLocation>
        <location evidence="1 9">Cytoplasm</location>
    </subcellularLocation>
</comment>
<dbReference type="FunFam" id="3.30.1370.10:FF:000001">
    <property type="entry name" value="Polyribonucleotide nucleotidyltransferase"/>
    <property type="match status" value="1"/>
</dbReference>
<dbReference type="PANTHER" id="PTHR11252">
    <property type="entry name" value="POLYRIBONUCLEOTIDE NUCLEOTIDYLTRANSFERASE"/>
    <property type="match status" value="1"/>
</dbReference>
<protein>
    <recommendedName>
        <fullName evidence="9">Polyribonucleotide nucleotidyltransferase</fullName>
        <ecNumber evidence="9">2.7.7.8</ecNumber>
    </recommendedName>
    <alternativeName>
        <fullName evidence="9">Polynucleotide phosphorylase</fullName>
        <shortName evidence="9">PNPase</shortName>
    </alternativeName>
</protein>
<keyword evidence="6 9" id="KW-0479">Metal-binding</keyword>
<dbReference type="SUPFAM" id="SSF54791">
    <property type="entry name" value="Eukaryotic type KH-domain (KH-domain type I)"/>
    <property type="match status" value="1"/>
</dbReference>
<evidence type="ECO:0000313" key="11">
    <source>
        <dbReference type="EMBL" id="OGB89372.1"/>
    </source>
</evidence>
<dbReference type="PIRSF" id="PIRSF005499">
    <property type="entry name" value="PNPase"/>
    <property type="match status" value="1"/>
</dbReference>
<dbReference type="NCBIfam" id="NF008805">
    <property type="entry name" value="PRK11824.1"/>
    <property type="match status" value="1"/>
</dbReference>
<dbReference type="EC" id="2.7.7.8" evidence="9"/>
<dbReference type="SMART" id="SM00322">
    <property type="entry name" value="KH"/>
    <property type="match status" value="1"/>
</dbReference>
<dbReference type="GO" id="GO:0000175">
    <property type="term" value="F:3'-5'-RNA exonuclease activity"/>
    <property type="evidence" value="ECO:0007669"/>
    <property type="project" value="TreeGrafter"/>
</dbReference>
<keyword evidence="3 9" id="KW-0963">Cytoplasm</keyword>
<dbReference type="HAMAP" id="MF_01595">
    <property type="entry name" value="PNPase"/>
    <property type="match status" value="1"/>
</dbReference>
<dbReference type="CDD" id="cd11364">
    <property type="entry name" value="RNase_PH_PNPase_2"/>
    <property type="match status" value="1"/>
</dbReference>
<dbReference type="SUPFAM" id="SSF46915">
    <property type="entry name" value="Polynucleotide phosphorylase/guanosine pentaphosphate synthase (PNPase/GPSI), domain 3"/>
    <property type="match status" value="1"/>
</dbReference>
<feature type="binding site" evidence="9">
    <location>
        <position position="499"/>
    </location>
    <ligand>
        <name>Mg(2+)</name>
        <dbReference type="ChEBI" id="CHEBI:18420"/>
    </ligand>
</feature>
<organism evidence="11 12">
    <name type="scientific">candidate division WOR-1 bacterium RIFCSPHIGHO2_01_FULL_53_15</name>
    <dbReference type="NCBI Taxonomy" id="1802564"/>
    <lineage>
        <taxon>Bacteria</taxon>
        <taxon>Bacillati</taxon>
        <taxon>Saganbacteria</taxon>
    </lineage>
</organism>
<feature type="binding site" evidence="9">
    <location>
        <position position="505"/>
    </location>
    <ligand>
        <name>Mg(2+)</name>
        <dbReference type="ChEBI" id="CHEBI:18420"/>
    </ligand>
</feature>
<dbReference type="PANTHER" id="PTHR11252:SF0">
    <property type="entry name" value="POLYRIBONUCLEOTIDE NUCLEOTIDYLTRANSFERASE 1, MITOCHONDRIAL"/>
    <property type="match status" value="1"/>
</dbReference>
<dbReference type="CDD" id="cd11363">
    <property type="entry name" value="RNase_PH_PNPase_1"/>
    <property type="match status" value="1"/>
</dbReference>
<dbReference type="InterPro" id="IPR036345">
    <property type="entry name" value="ExoRNase_PH_dom2_sf"/>
</dbReference>
<dbReference type="InterPro" id="IPR003029">
    <property type="entry name" value="S1_domain"/>
</dbReference>
<dbReference type="GO" id="GO:0006402">
    <property type="term" value="P:mRNA catabolic process"/>
    <property type="evidence" value="ECO:0007669"/>
    <property type="project" value="UniProtKB-UniRule"/>
</dbReference>
<dbReference type="InterPro" id="IPR015848">
    <property type="entry name" value="PNPase_PH_RNA-bd_bac/org-type"/>
</dbReference>
<evidence type="ECO:0000256" key="2">
    <source>
        <dbReference type="ARBA" id="ARBA00007404"/>
    </source>
</evidence>
<dbReference type="InterPro" id="IPR012162">
    <property type="entry name" value="PNPase"/>
</dbReference>
<evidence type="ECO:0000256" key="4">
    <source>
        <dbReference type="ARBA" id="ARBA00022679"/>
    </source>
</evidence>
<dbReference type="GO" id="GO:0006396">
    <property type="term" value="P:RNA processing"/>
    <property type="evidence" value="ECO:0007669"/>
    <property type="project" value="InterPro"/>
</dbReference>
<dbReference type="InterPro" id="IPR036612">
    <property type="entry name" value="KH_dom_type_1_sf"/>
</dbReference>
<dbReference type="Pfam" id="PF03725">
    <property type="entry name" value="RNase_PH_C"/>
    <property type="match status" value="1"/>
</dbReference>
<dbReference type="GO" id="GO:0004654">
    <property type="term" value="F:polyribonucleotide nucleotidyltransferase activity"/>
    <property type="evidence" value="ECO:0007669"/>
    <property type="project" value="UniProtKB-UniRule"/>
</dbReference>
<evidence type="ECO:0000259" key="10">
    <source>
        <dbReference type="PROSITE" id="PS50126"/>
    </source>
</evidence>
<dbReference type="Gene3D" id="3.30.230.70">
    <property type="entry name" value="GHMP Kinase, N-terminal domain"/>
    <property type="match status" value="2"/>
</dbReference>
<name>A0A1F4Q284_UNCSA</name>
<dbReference type="SUPFAM" id="SSF54211">
    <property type="entry name" value="Ribosomal protein S5 domain 2-like"/>
    <property type="match status" value="2"/>
</dbReference>
<keyword evidence="8 9" id="KW-0694">RNA-binding</keyword>
<evidence type="ECO:0000256" key="1">
    <source>
        <dbReference type="ARBA" id="ARBA00004496"/>
    </source>
</evidence>
<reference evidence="11 12" key="1">
    <citation type="journal article" date="2016" name="Nat. Commun.">
        <title>Thousands of microbial genomes shed light on interconnected biogeochemical processes in an aquifer system.</title>
        <authorList>
            <person name="Anantharaman K."/>
            <person name="Brown C.T."/>
            <person name="Hug L.A."/>
            <person name="Sharon I."/>
            <person name="Castelle C.J."/>
            <person name="Probst A.J."/>
            <person name="Thomas B.C."/>
            <person name="Singh A."/>
            <person name="Wilkins M.J."/>
            <person name="Karaoz U."/>
            <person name="Brodie E.L."/>
            <person name="Williams K.H."/>
            <person name="Hubbard S.S."/>
            <person name="Banfield J.F."/>
        </authorList>
    </citation>
    <scope>NUCLEOTIDE SEQUENCE [LARGE SCALE GENOMIC DNA]</scope>
</reference>
<dbReference type="FunFam" id="3.30.230.70:FF:000001">
    <property type="entry name" value="Polyribonucleotide nucleotidyltransferase"/>
    <property type="match status" value="1"/>
</dbReference>
<dbReference type="EMBL" id="METM01000026">
    <property type="protein sequence ID" value="OGB89372.1"/>
    <property type="molecule type" value="Genomic_DNA"/>
</dbReference>
<comment type="function">
    <text evidence="9">Involved in mRNA degradation. Catalyzes the phosphorolysis of single-stranded polyribonucleotides processively in the 3'- to 5'-direction.</text>
</comment>
<dbReference type="GO" id="GO:0003723">
    <property type="term" value="F:RNA binding"/>
    <property type="evidence" value="ECO:0007669"/>
    <property type="project" value="UniProtKB-UniRule"/>
</dbReference>
<dbReference type="SUPFAM" id="SSF50249">
    <property type="entry name" value="Nucleic acid-binding proteins"/>
    <property type="match status" value="1"/>
</dbReference>
<dbReference type="InterPro" id="IPR027408">
    <property type="entry name" value="PNPase/RNase_PH_dom_sf"/>
</dbReference>
<dbReference type="InterPro" id="IPR020568">
    <property type="entry name" value="Ribosomal_Su5_D2-typ_SF"/>
</dbReference>
<evidence type="ECO:0000256" key="7">
    <source>
        <dbReference type="ARBA" id="ARBA00022842"/>
    </source>
</evidence>
<dbReference type="PROSITE" id="PS50126">
    <property type="entry name" value="S1"/>
    <property type="match status" value="1"/>
</dbReference>
<dbReference type="GO" id="GO:0000287">
    <property type="term" value="F:magnesium ion binding"/>
    <property type="evidence" value="ECO:0007669"/>
    <property type="project" value="UniProtKB-UniRule"/>
</dbReference>
<dbReference type="Gene3D" id="2.40.50.140">
    <property type="entry name" value="Nucleic acid-binding proteins"/>
    <property type="match status" value="1"/>
</dbReference>
<dbReference type="InterPro" id="IPR004087">
    <property type="entry name" value="KH_dom"/>
</dbReference>
<sequence>MKHQIELQIEAGKALTLETGHLAKEADGAVVIRVGDTMLLAAATASSQPREGIDFFPLMVDFEEKLYAIGRIPGGFFKREGRPPETAILNSRKVDRPIRPLFPEGFRNDVQVIVSTLSFDNENHYDILGIIAASAALSISDIPFDGPIGAARVGLVEGKIVLNPTMAQMRESDLDLVIAGDSERVSMIEAEASEVSEADMLAAMKAGHEFIKQVVELQAELVKKVGKKKKTVALHVIDEKIRAFVLKSYKGKIESALKIADKDKQSAELAVIENNIKEELLANAALKDIFAANPKDIKPIIEEIEYDFVRNMVLNEGKRIDGRGLNEIREIGVEIGAVPRAHGSAVFSRGQTQVLTIATLGSAGEEQTLEGLDIEETGKRYMHHYNFPAYSVGEVKPLRGPGRREIGHGALAEKALIPVLPLKEAFPYTIRLVSEVLGSNGSTSMASTCASTLALMDAGVKISSPVAGISIGLITSGPSTTLGASEKWVTITDIQGLEDHLGDMDFKVTGTRKGITAIQLDVKIRGLTFEMIEKTFAQAKEGRLFILDKMQSVIAQPKAELSPYAPRVIAFKIDPEKIGAVIGPGGKVIRKIIEETGVQIDIEDDGTVLITTNDAAAAKAAKAKVDELTFEPKEGDVFNGKVVRIMPFGAFVELPGGKDGLVHISHLAPQRVGKVEDVVKLGDVVTVKVIEIDDMGRINLTMKGVSEEDKKRVL</sequence>
<evidence type="ECO:0000256" key="9">
    <source>
        <dbReference type="HAMAP-Rule" id="MF_01595"/>
    </source>
</evidence>
<proteinExistence type="inferred from homology"/>
<feature type="domain" description="S1 motif" evidence="10">
    <location>
        <begin position="635"/>
        <end position="703"/>
    </location>
</feature>
<comment type="cofactor">
    <cofactor evidence="9">
        <name>Mg(2+)</name>
        <dbReference type="ChEBI" id="CHEBI:18420"/>
    </cofactor>
</comment>
<dbReference type="Pfam" id="PF00575">
    <property type="entry name" value="S1"/>
    <property type="match status" value="1"/>
</dbReference>
<dbReference type="FunFam" id="2.40.50.140:FF:000023">
    <property type="entry name" value="Polyribonucleotide nucleotidyltransferase"/>
    <property type="match status" value="1"/>
</dbReference>
<evidence type="ECO:0000256" key="6">
    <source>
        <dbReference type="ARBA" id="ARBA00022723"/>
    </source>
</evidence>
<dbReference type="SMART" id="SM00316">
    <property type="entry name" value="S1"/>
    <property type="match status" value="1"/>
</dbReference>